<dbReference type="Proteomes" id="UP000430146">
    <property type="component" value="Unassembled WGS sequence"/>
</dbReference>
<dbReference type="InterPro" id="IPR020846">
    <property type="entry name" value="MFS_dom"/>
</dbReference>
<dbReference type="PANTHER" id="PTHR43124:SF3">
    <property type="entry name" value="CHLORAMPHENICOL EFFLUX PUMP RV0191"/>
    <property type="match status" value="1"/>
</dbReference>
<dbReference type="OrthoDB" id="4761207at2"/>
<evidence type="ECO:0000256" key="5">
    <source>
        <dbReference type="ARBA" id="ARBA00023136"/>
    </source>
</evidence>
<evidence type="ECO:0000259" key="7">
    <source>
        <dbReference type="PROSITE" id="PS50850"/>
    </source>
</evidence>
<evidence type="ECO:0000256" key="6">
    <source>
        <dbReference type="SAM" id="Phobius"/>
    </source>
</evidence>
<evidence type="ECO:0000256" key="3">
    <source>
        <dbReference type="ARBA" id="ARBA00022692"/>
    </source>
</evidence>
<dbReference type="AlphaFoldDB" id="A0A5S9R7L7"/>
<dbReference type="InterPro" id="IPR011701">
    <property type="entry name" value="MFS"/>
</dbReference>
<feature type="transmembrane region" description="Helical" evidence="6">
    <location>
        <begin position="284"/>
        <end position="308"/>
    </location>
</feature>
<dbReference type="InterPro" id="IPR036259">
    <property type="entry name" value="MFS_trans_sf"/>
</dbReference>
<keyword evidence="5 6" id="KW-0472">Membrane</keyword>
<name>A0A5S9R7L7_MYCVN</name>
<dbReference type="InterPro" id="IPR050189">
    <property type="entry name" value="MFS_Efflux_Transporters"/>
</dbReference>
<dbReference type="EMBL" id="CACSIP010000047">
    <property type="protein sequence ID" value="CAA0133224.1"/>
    <property type="molecule type" value="Genomic_DNA"/>
</dbReference>
<dbReference type="GO" id="GO:0005886">
    <property type="term" value="C:plasma membrane"/>
    <property type="evidence" value="ECO:0007669"/>
    <property type="project" value="UniProtKB-SubCell"/>
</dbReference>
<keyword evidence="4 6" id="KW-1133">Transmembrane helix</keyword>
<evidence type="ECO:0000256" key="2">
    <source>
        <dbReference type="ARBA" id="ARBA00022475"/>
    </source>
</evidence>
<feature type="transmembrane region" description="Helical" evidence="6">
    <location>
        <begin position="29"/>
        <end position="46"/>
    </location>
</feature>
<feature type="transmembrane region" description="Helical" evidence="6">
    <location>
        <begin position="227"/>
        <end position="248"/>
    </location>
</feature>
<comment type="subcellular location">
    <subcellularLocation>
        <location evidence="1">Cell membrane</location>
        <topology evidence="1">Multi-pass membrane protein</topology>
    </subcellularLocation>
</comment>
<sequence length="377" mass="37411">MVLVGFIMAMTAPIELLYAIKLGLSTAEVTAFILVSALGIVSVDVLGTRVITRVDARASIAIGLGLFAASEGCFALSEGTSGLIGSRVLQGLASAVVAGAALQVAVRMHSRPQQVLGSNQGLQLLGAALGAPTGGTIAGLLSGLDGYRLSFLVCAGLGVVVAVAAVLLLPGLPPPAGGYRPRIGLPELSLPPVLRMALALGLFGNYLRSGIENTALPLVGHAYGMSAANIGVALGILSAVQIGVLALSGRLFERMPPARCLAVALLLGIAAVTLLATVHDLRGFFGSAALFGVVHGIALSAPPVLIVALSPNPSTGVATYRIACGMGSFLGAGSVNLLIAVLGAGGGLAVVSGILAGGAMLARSTARRFPPAAPAPS</sequence>
<protein>
    <recommendedName>
        <fullName evidence="7">Major facilitator superfamily (MFS) profile domain-containing protein</fullName>
    </recommendedName>
</protein>
<feature type="transmembrane region" description="Helical" evidence="6">
    <location>
        <begin position="190"/>
        <end position="207"/>
    </location>
</feature>
<keyword evidence="3 6" id="KW-0812">Transmembrane</keyword>
<evidence type="ECO:0000313" key="8">
    <source>
        <dbReference type="EMBL" id="CAA0133224.1"/>
    </source>
</evidence>
<dbReference type="Pfam" id="PF07690">
    <property type="entry name" value="MFS_1"/>
    <property type="match status" value="1"/>
</dbReference>
<evidence type="ECO:0000256" key="4">
    <source>
        <dbReference type="ARBA" id="ARBA00022989"/>
    </source>
</evidence>
<proteinExistence type="predicted"/>
<dbReference type="GO" id="GO:0022857">
    <property type="term" value="F:transmembrane transporter activity"/>
    <property type="evidence" value="ECO:0007669"/>
    <property type="project" value="InterPro"/>
</dbReference>
<evidence type="ECO:0000313" key="9">
    <source>
        <dbReference type="Proteomes" id="UP000430146"/>
    </source>
</evidence>
<dbReference type="SUPFAM" id="SSF103473">
    <property type="entry name" value="MFS general substrate transporter"/>
    <property type="match status" value="1"/>
</dbReference>
<organism evidence="8 9">
    <name type="scientific">Mycolicibacterium vanbaalenii</name>
    <name type="common">Mycobacterium vanbaalenii</name>
    <dbReference type="NCBI Taxonomy" id="110539"/>
    <lineage>
        <taxon>Bacteria</taxon>
        <taxon>Bacillati</taxon>
        <taxon>Actinomycetota</taxon>
        <taxon>Actinomycetes</taxon>
        <taxon>Mycobacteriales</taxon>
        <taxon>Mycobacteriaceae</taxon>
        <taxon>Mycolicibacterium</taxon>
    </lineage>
</organism>
<feature type="transmembrane region" description="Helical" evidence="6">
    <location>
        <begin position="147"/>
        <end position="169"/>
    </location>
</feature>
<gene>
    <name evidence="8" type="ORF">AELLOGFF_06101</name>
</gene>
<feature type="transmembrane region" description="Helical" evidence="6">
    <location>
        <begin position="89"/>
        <end position="109"/>
    </location>
</feature>
<dbReference type="PANTHER" id="PTHR43124">
    <property type="entry name" value="PURINE EFFLUX PUMP PBUE"/>
    <property type="match status" value="1"/>
</dbReference>
<keyword evidence="2" id="KW-1003">Cell membrane</keyword>
<keyword evidence="9" id="KW-1185">Reference proteome</keyword>
<dbReference type="Gene3D" id="1.20.1250.20">
    <property type="entry name" value="MFS general substrate transporter like domains"/>
    <property type="match status" value="2"/>
</dbReference>
<accession>A0A5S9R7L7</accession>
<evidence type="ECO:0000256" key="1">
    <source>
        <dbReference type="ARBA" id="ARBA00004651"/>
    </source>
</evidence>
<feature type="transmembrane region" description="Helical" evidence="6">
    <location>
        <begin position="260"/>
        <end position="278"/>
    </location>
</feature>
<reference evidence="8 9" key="1">
    <citation type="submission" date="2019-11" db="EMBL/GenBank/DDBJ databases">
        <authorList>
            <person name="Holert J."/>
        </authorList>
    </citation>
    <scope>NUCLEOTIDE SEQUENCE [LARGE SCALE GENOMIC DNA]</scope>
    <source>
        <strain evidence="8">BC8_1</strain>
    </source>
</reference>
<feature type="domain" description="Major facilitator superfamily (MFS) profile" evidence="7">
    <location>
        <begin position="1"/>
        <end position="370"/>
    </location>
</feature>
<dbReference type="RefSeq" id="WP_159234577.1">
    <property type="nucleotide sequence ID" value="NZ_CACSIP010000047.1"/>
</dbReference>
<feature type="transmembrane region" description="Helical" evidence="6">
    <location>
        <begin position="121"/>
        <end position="141"/>
    </location>
</feature>
<feature type="transmembrane region" description="Helical" evidence="6">
    <location>
        <begin position="345"/>
        <end position="362"/>
    </location>
</feature>
<dbReference type="PROSITE" id="PS50850">
    <property type="entry name" value="MFS"/>
    <property type="match status" value="1"/>
</dbReference>